<evidence type="ECO:0000313" key="4">
    <source>
        <dbReference type="Proteomes" id="UP001217083"/>
    </source>
</evidence>
<dbReference type="InterPro" id="IPR002347">
    <property type="entry name" value="SDR_fam"/>
</dbReference>
<dbReference type="Proteomes" id="UP001217083">
    <property type="component" value="Unassembled WGS sequence"/>
</dbReference>
<accession>A0ABT5XJM1</accession>
<dbReference type="Pfam" id="PF13561">
    <property type="entry name" value="adh_short_C2"/>
    <property type="match status" value="1"/>
</dbReference>
<dbReference type="NCBIfam" id="NF005559">
    <property type="entry name" value="PRK07231.1"/>
    <property type="match status" value="1"/>
</dbReference>
<protein>
    <submittedName>
        <fullName evidence="3">SDR family oxidoreductase</fullName>
    </submittedName>
</protein>
<gene>
    <name evidence="3" type="ORF">PY091_02605</name>
</gene>
<sequence length="260" mass="27871">MKDKVIIITGAAMGLGLATAEYLAAKGAKLSLVDYNGDALDDAVKKLKEINSEVELLTVKADVSSEEAVKNYVDKTVETFGRIDGFYNNAGIEGKQAPLTEYDQEIFKKVIDINLMGVYYGLRYVIPVMQKQKYGKIVNVASVGGIRGVANQTAYVASKHAVSGMTKNAALEYGRDGILTNAIAPGAILTPMVAEAFKQVNPDDPKAAETEYAQRNPTKRLGLPKEVATVVSFLLSEENGYVSGQTIAIDGGESNMYGNS</sequence>
<dbReference type="PRINTS" id="PR00081">
    <property type="entry name" value="GDHRDH"/>
</dbReference>
<dbReference type="RefSeq" id="WP_275648196.1">
    <property type="nucleotide sequence ID" value="NZ_JARFVA010000001.1"/>
</dbReference>
<comment type="similarity">
    <text evidence="1">Belongs to the short-chain dehydrogenases/reductases (SDR) family.</text>
</comment>
<dbReference type="PROSITE" id="PS00061">
    <property type="entry name" value="ADH_SHORT"/>
    <property type="match status" value="1"/>
</dbReference>
<dbReference type="EMBL" id="JARFVA010000001">
    <property type="protein sequence ID" value="MDF0706090.1"/>
    <property type="molecule type" value="Genomic_DNA"/>
</dbReference>
<dbReference type="PANTHER" id="PTHR24321:SF8">
    <property type="entry name" value="ESTRADIOL 17-BETA-DEHYDROGENASE 8-RELATED"/>
    <property type="match status" value="1"/>
</dbReference>
<dbReference type="PRINTS" id="PR00080">
    <property type="entry name" value="SDRFAMILY"/>
</dbReference>
<dbReference type="InterPro" id="IPR036291">
    <property type="entry name" value="NAD(P)-bd_dom_sf"/>
</dbReference>
<dbReference type="InterPro" id="IPR020904">
    <property type="entry name" value="Sc_DH/Rdtase_CS"/>
</dbReference>
<evidence type="ECO:0000313" key="3">
    <source>
        <dbReference type="EMBL" id="MDF0706090.1"/>
    </source>
</evidence>
<dbReference type="PANTHER" id="PTHR24321">
    <property type="entry name" value="DEHYDROGENASES, SHORT CHAIN"/>
    <property type="match status" value="1"/>
</dbReference>
<name>A0ABT5XJM1_9FLAO</name>
<keyword evidence="2" id="KW-0560">Oxidoreductase</keyword>
<keyword evidence="4" id="KW-1185">Reference proteome</keyword>
<comment type="caution">
    <text evidence="3">The sequence shown here is derived from an EMBL/GenBank/DDBJ whole genome shotgun (WGS) entry which is preliminary data.</text>
</comment>
<proteinExistence type="inferred from homology"/>
<dbReference type="Gene3D" id="3.40.50.720">
    <property type="entry name" value="NAD(P)-binding Rossmann-like Domain"/>
    <property type="match status" value="1"/>
</dbReference>
<organism evidence="3 4">
    <name type="scientific">Flagellimonas okinawensis</name>
    <dbReference type="NCBI Taxonomy" id="3031324"/>
    <lineage>
        <taxon>Bacteria</taxon>
        <taxon>Pseudomonadati</taxon>
        <taxon>Bacteroidota</taxon>
        <taxon>Flavobacteriia</taxon>
        <taxon>Flavobacteriales</taxon>
        <taxon>Flavobacteriaceae</taxon>
        <taxon>Flagellimonas</taxon>
    </lineage>
</organism>
<evidence type="ECO:0000256" key="1">
    <source>
        <dbReference type="ARBA" id="ARBA00006484"/>
    </source>
</evidence>
<evidence type="ECO:0000256" key="2">
    <source>
        <dbReference type="ARBA" id="ARBA00023002"/>
    </source>
</evidence>
<dbReference type="SUPFAM" id="SSF51735">
    <property type="entry name" value="NAD(P)-binding Rossmann-fold domains"/>
    <property type="match status" value="1"/>
</dbReference>
<reference evidence="3 4" key="1">
    <citation type="submission" date="2023-03" db="EMBL/GenBank/DDBJ databases">
        <title>Muricauda XX sp. nov. and Muricauda XXX sp. nov., two novel species isolated from Okinawa Trough.</title>
        <authorList>
            <person name="Cao W."/>
            <person name="Deng X."/>
        </authorList>
    </citation>
    <scope>NUCLEOTIDE SEQUENCE [LARGE SCALE GENOMIC DNA]</scope>
    <source>
        <strain evidence="3 4">81s02</strain>
    </source>
</reference>